<evidence type="ECO:0000313" key="2">
    <source>
        <dbReference type="Proteomes" id="UP000002799"/>
    </source>
</evidence>
<reference evidence="1 2" key="1">
    <citation type="submission" date="2013-11" db="EMBL/GenBank/DDBJ databases">
        <title>The Genome Sequence of Fusobacterium sp. 7_1.</title>
        <authorList>
            <consortium name="The Broad Institute Genome Sequencing Platform"/>
            <person name="Earl A."/>
            <person name="Ward D."/>
            <person name="Feldgarden M."/>
            <person name="Gevers D."/>
            <person name="Strauss J."/>
            <person name="Ambrose C.E."/>
            <person name="Allen-Vercoe E."/>
            <person name="Walker B."/>
            <person name="Young S.K."/>
            <person name="Zeng Q."/>
            <person name="Gargeya S."/>
            <person name="Fitzgerald M."/>
            <person name="Haas B."/>
            <person name="Abouelleil A."/>
            <person name="Alvarado L."/>
            <person name="Arachchi H.M."/>
            <person name="Berlin A.M."/>
            <person name="Chapman S.B."/>
            <person name="Goldberg J."/>
            <person name="Griggs A."/>
            <person name="Gujja S."/>
            <person name="Hansen M."/>
            <person name="Howarth C."/>
            <person name="Imamovic A."/>
            <person name="Larimer J."/>
            <person name="McCowen C."/>
            <person name="Montmayeur A."/>
            <person name="Murphy C."/>
            <person name="Neiman D."/>
            <person name="Pearson M."/>
            <person name="Priest M."/>
            <person name="Roberts A."/>
            <person name="Saif S."/>
            <person name="Shea T."/>
            <person name="Sisk P."/>
            <person name="Sykes S."/>
            <person name="Wortman J."/>
            <person name="Nusbaum C."/>
            <person name="Birren B."/>
        </authorList>
    </citation>
    <scope>NUCLEOTIDE SEQUENCE [LARGE SCALE GENOMIC DNA]</scope>
    <source>
        <strain evidence="1 2">7_1</strain>
    </source>
</reference>
<dbReference type="AlphaFoldDB" id="A0A140PS16"/>
<dbReference type="Proteomes" id="UP000002799">
    <property type="component" value="Chromosome"/>
</dbReference>
<dbReference type="RefSeq" id="WP_016361191.1">
    <property type="nucleotide sequence ID" value="NZ_AKBT01000001.1"/>
</dbReference>
<sequence length="62" mass="7237">MKVSKILINEISKLSKADWLKVKTNIDYMFSMEETERSKELYISSNKIEEKIKSGPCPIEIE</sequence>
<dbReference type="EMBL" id="CP007062">
    <property type="protein sequence ID" value="EEO42680.2"/>
    <property type="molecule type" value="Genomic_DNA"/>
</dbReference>
<proteinExistence type="predicted"/>
<protein>
    <submittedName>
        <fullName evidence="1">Uncharacterized protein</fullName>
    </submittedName>
</protein>
<dbReference type="KEGG" id="fne:FSDG_01239"/>
<name>A0A140PS16_9FUSO</name>
<dbReference type="HOGENOM" id="CLU_189050_0_0_0"/>
<accession>A0A140PS16</accession>
<evidence type="ECO:0000313" key="1">
    <source>
        <dbReference type="EMBL" id="EEO42680.2"/>
    </source>
</evidence>
<gene>
    <name evidence="1" type="ORF">FSDG_01239</name>
</gene>
<organism evidence="1">
    <name type="scientific">Fusobacterium animalis 7_1</name>
    <dbReference type="NCBI Taxonomy" id="457405"/>
    <lineage>
        <taxon>Bacteria</taxon>
        <taxon>Fusobacteriati</taxon>
        <taxon>Fusobacteriota</taxon>
        <taxon>Fusobacteriia</taxon>
        <taxon>Fusobacteriales</taxon>
        <taxon>Fusobacteriaceae</taxon>
        <taxon>Fusobacterium</taxon>
    </lineage>
</organism>
<dbReference type="GeneID" id="79810346"/>